<evidence type="ECO:0008006" key="4">
    <source>
        <dbReference type="Google" id="ProtNLM"/>
    </source>
</evidence>
<dbReference type="Proteomes" id="UP000265489">
    <property type="component" value="Unassembled WGS sequence"/>
</dbReference>
<feature type="transmembrane region" description="Helical" evidence="1">
    <location>
        <begin position="59"/>
        <end position="79"/>
    </location>
</feature>
<sequence length="112" mass="13102">MTKNTVIFIFLNMIYLLIWYATNKIRSTKVGKELDNGFEFYNSLSTSDKENYWKEDTKILNLFFVLFIISMDISVILLFNENNLWIFSLVAGLIISSVVAIILSINLKKKYK</sequence>
<keyword evidence="1" id="KW-1133">Transmembrane helix</keyword>
<keyword evidence="1" id="KW-0812">Transmembrane</keyword>
<dbReference type="AlphaFoldDB" id="A0A395W8Q9"/>
<name>A0A395W8Q9_9FIRM</name>
<reference evidence="2 3" key="1">
    <citation type="submission" date="2018-08" db="EMBL/GenBank/DDBJ databases">
        <title>A genome reference for cultivated species of the human gut microbiota.</title>
        <authorList>
            <person name="Zou Y."/>
            <person name="Xue W."/>
            <person name="Luo G."/>
        </authorList>
    </citation>
    <scope>NUCLEOTIDE SEQUENCE [LARGE SCALE GENOMIC DNA]</scope>
    <source>
        <strain evidence="2 3">AF15-20</strain>
    </source>
</reference>
<accession>A0A395W8Q9</accession>
<dbReference type="GeneID" id="66579522"/>
<keyword evidence="1" id="KW-0472">Membrane</keyword>
<organism evidence="2 3">
    <name type="scientific">Holdemanella biformis</name>
    <dbReference type="NCBI Taxonomy" id="1735"/>
    <lineage>
        <taxon>Bacteria</taxon>
        <taxon>Bacillati</taxon>
        <taxon>Bacillota</taxon>
        <taxon>Erysipelotrichia</taxon>
        <taxon>Erysipelotrichales</taxon>
        <taxon>Erysipelotrichaceae</taxon>
        <taxon>Holdemanella</taxon>
    </lineage>
</organism>
<gene>
    <name evidence="2" type="ORF">DWW32_04030</name>
</gene>
<feature type="transmembrane region" description="Helical" evidence="1">
    <location>
        <begin position="85"/>
        <end position="107"/>
    </location>
</feature>
<evidence type="ECO:0000256" key="1">
    <source>
        <dbReference type="SAM" id="Phobius"/>
    </source>
</evidence>
<dbReference type="EMBL" id="QRYQ01000005">
    <property type="protein sequence ID" value="RGU92594.1"/>
    <property type="molecule type" value="Genomic_DNA"/>
</dbReference>
<dbReference type="RefSeq" id="WP_003865776.1">
    <property type="nucleotide sequence ID" value="NZ_CABLCL010000105.1"/>
</dbReference>
<protein>
    <recommendedName>
        <fullName evidence="4">DUF3784 domain-containing protein</fullName>
    </recommendedName>
</protein>
<evidence type="ECO:0000313" key="3">
    <source>
        <dbReference type="Proteomes" id="UP000265489"/>
    </source>
</evidence>
<comment type="caution">
    <text evidence="2">The sequence shown here is derived from an EMBL/GenBank/DDBJ whole genome shotgun (WGS) entry which is preliminary data.</text>
</comment>
<feature type="transmembrane region" description="Helical" evidence="1">
    <location>
        <begin position="6"/>
        <end position="22"/>
    </location>
</feature>
<evidence type="ECO:0000313" key="2">
    <source>
        <dbReference type="EMBL" id="RGU92594.1"/>
    </source>
</evidence>
<proteinExistence type="predicted"/>